<comment type="similarity">
    <text evidence="2">Belongs to the glycosyl hydrolase 33 family.</text>
</comment>
<dbReference type="InterPro" id="IPR036278">
    <property type="entry name" value="Sialidase_sf"/>
</dbReference>
<dbReference type="EMBL" id="LRRQ01000046">
    <property type="protein sequence ID" value="OAM90831.1"/>
    <property type="molecule type" value="Genomic_DNA"/>
</dbReference>
<comment type="caution">
    <text evidence="5">The sequence shown here is derived from an EMBL/GenBank/DDBJ whole genome shotgun (WGS) entry which is preliminary data.</text>
</comment>
<feature type="domain" description="Sialidase" evidence="4">
    <location>
        <begin position="61"/>
        <end position="295"/>
    </location>
</feature>
<dbReference type="InterPro" id="IPR011040">
    <property type="entry name" value="Sialidase"/>
</dbReference>
<accession>A0A178IMB9</accession>
<evidence type="ECO:0000313" key="6">
    <source>
        <dbReference type="Proteomes" id="UP000078486"/>
    </source>
</evidence>
<sequence length="577" mass="64638">MNTQPIRISDDKKFQVSPGHYDGLVCPNPKGWYHSSAGVVATRGGALVACYRLSDNHCALYTSIMITRSEDKGRTWSSPFVLSHRNVWQHHEAWVAPQISRLRDGRIVVIADLGQRNPGQDWPMLSAWQKPARGMSNHLFWSDDDGRTWRGPRKIDDMGGEPSYITELHDGTLLYTRTDSAATSKLKNPPPPWLNIYYKNSAVFSTDGGETWGGVVSLADDPFHGDCEVGVVEHAPNQLLAVTRIGMGASFYGQPSRIVRSHNGGKTWDAPALLPVYAHRPCVRQLQSGKLLVTYRNAPGTPGNRAFVFDPDESLPYEPQAWIPEEERCRLGNSDELLITTDEGKQSAVSFIFYPAQDDTARVEISATLRVFSADLNGCNLGAGCWVRLTPDRVCLGDQPETGFNFDTTDWHDYRIVRENGVIAVFVDGVERLHAPVGDLWTRFVRVGNRVGGAGAIYEDQKNSIVDGYFRNASRTSWKAIHVKVTNPDTHSIDWQWRADSQTYPDQFRRDRVVELDLSFFADTGYSGWAQMDDGTIVIVDYTNGGCLDSHTWHHGGARNPFIRAYVLHEEDLVRSR</sequence>
<dbReference type="Gene3D" id="2.120.10.10">
    <property type="match status" value="1"/>
</dbReference>
<dbReference type="STRING" id="1184151.AW736_05870"/>
<dbReference type="Pfam" id="PF13088">
    <property type="entry name" value="BNR_2"/>
    <property type="match status" value="1"/>
</dbReference>
<dbReference type="GO" id="GO:0006689">
    <property type="term" value="P:ganglioside catabolic process"/>
    <property type="evidence" value="ECO:0007669"/>
    <property type="project" value="TreeGrafter"/>
</dbReference>
<dbReference type="OrthoDB" id="184130at2"/>
<dbReference type="PANTHER" id="PTHR10628:SF30">
    <property type="entry name" value="EXO-ALPHA-SIALIDASE"/>
    <property type="match status" value="1"/>
</dbReference>
<dbReference type="GO" id="GO:0009313">
    <property type="term" value="P:oligosaccharide catabolic process"/>
    <property type="evidence" value="ECO:0007669"/>
    <property type="project" value="TreeGrafter"/>
</dbReference>
<gene>
    <name evidence="5" type="ORF">AW736_05870</name>
</gene>
<dbReference type="SUPFAM" id="SSF50939">
    <property type="entry name" value="Sialidases"/>
    <property type="match status" value="1"/>
</dbReference>
<organism evidence="5 6">
    <name type="scientific">Termitidicoccus mucosus</name>
    <dbReference type="NCBI Taxonomy" id="1184151"/>
    <lineage>
        <taxon>Bacteria</taxon>
        <taxon>Pseudomonadati</taxon>
        <taxon>Verrucomicrobiota</taxon>
        <taxon>Opitutia</taxon>
        <taxon>Opitutales</taxon>
        <taxon>Opitutaceae</taxon>
        <taxon>Termitidicoccus</taxon>
    </lineage>
</organism>
<evidence type="ECO:0000259" key="4">
    <source>
        <dbReference type="Pfam" id="PF13088"/>
    </source>
</evidence>
<dbReference type="InterPro" id="IPR026856">
    <property type="entry name" value="Sialidase_fam"/>
</dbReference>
<dbReference type="GO" id="GO:0005737">
    <property type="term" value="C:cytoplasm"/>
    <property type="evidence" value="ECO:0007669"/>
    <property type="project" value="TreeGrafter"/>
</dbReference>
<evidence type="ECO:0000256" key="1">
    <source>
        <dbReference type="ARBA" id="ARBA00000427"/>
    </source>
</evidence>
<keyword evidence="6" id="KW-1185">Reference proteome</keyword>
<dbReference type="GO" id="GO:0016020">
    <property type="term" value="C:membrane"/>
    <property type="evidence" value="ECO:0007669"/>
    <property type="project" value="TreeGrafter"/>
</dbReference>
<proteinExistence type="inferred from homology"/>
<dbReference type="EC" id="3.2.1.18" evidence="3"/>
<dbReference type="GO" id="GO:0004308">
    <property type="term" value="F:exo-alpha-sialidase activity"/>
    <property type="evidence" value="ECO:0007669"/>
    <property type="project" value="UniProtKB-EC"/>
</dbReference>
<dbReference type="PANTHER" id="PTHR10628">
    <property type="entry name" value="SIALIDASE"/>
    <property type="match status" value="1"/>
</dbReference>
<evidence type="ECO:0000256" key="3">
    <source>
        <dbReference type="ARBA" id="ARBA00012733"/>
    </source>
</evidence>
<evidence type="ECO:0000313" key="5">
    <source>
        <dbReference type="EMBL" id="OAM90831.1"/>
    </source>
</evidence>
<dbReference type="CDD" id="cd15482">
    <property type="entry name" value="Sialidase_non-viral"/>
    <property type="match status" value="1"/>
</dbReference>
<dbReference type="AlphaFoldDB" id="A0A178IMB9"/>
<name>A0A178IMB9_9BACT</name>
<evidence type="ECO:0000256" key="2">
    <source>
        <dbReference type="ARBA" id="ARBA00009348"/>
    </source>
</evidence>
<protein>
    <recommendedName>
        <fullName evidence="3">exo-alpha-sialidase</fullName>
        <ecNumber evidence="3">3.2.1.18</ecNumber>
    </recommendedName>
</protein>
<dbReference type="RefSeq" id="WP_068769278.1">
    <property type="nucleotide sequence ID" value="NZ_CP109796.1"/>
</dbReference>
<reference evidence="5 6" key="1">
    <citation type="submission" date="2016-01" db="EMBL/GenBank/DDBJ databases">
        <title>High potential of lignocellulose degradation of a new Verrucomicrobia species.</title>
        <authorList>
            <person name="Wang Y."/>
            <person name="Shi Y."/>
            <person name="Qiu Z."/>
            <person name="Liu S."/>
            <person name="Yang H."/>
        </authorList>
    </citation>
    <scope>NUCLEOTIDE SEQUENCE [LARGE SCALE GENOMIC DNA]</scope>
    <source>
        <strain evidence="5 6">TSB47</strain>
    </source>
</reference>
<comment type="catalytic activity">
    <reaction evidence="1">
        <text>Hydrolysis of alpha-(2-&gt;3)-, alpha-(2-&gt;6)-, alpha-(2-&gt;8)- glycosidic linkages of terminal sialic acid residues in oligosaccharides, glycoproteins, glycolipids, colominic acid and synthetic substrates.</text>
        <dbReference type="EC" id="3.2.1.18"/>
    </reaction>
</comment>
<dbReference type="Proteomes" id="UP000078486">
    <property type="component" value="Unassembled WGS sequence"/>
</dbReference>